<dbReference type="AlphaFoldDB" id="A0ABD1ZJB0"/>
<gene>
    <name evidence="1" type="ORF">R1flu_019667</name>
</gene>
<accession>A0ABD1ZJB0</accession>
<dbReference type="EMBL" id="JBHFFA010000001">
    <property type="protein sequence ID" value="KAL2651539.1"/>
    <property type="molecule type" value="Genomic_DNA"/>
</dbReference>
<proteinExistence type="predicted"/>
<organism evidence="1 2">
    <name type="scientific">Riccia fluitans</name>
    <dbReference type="NCBI Taxonomy" id="41844"/>
    <lineage>
        <taxon>Eukaryota</taxon>
        <taxon>Viridiplantae</taxon>
        <taxon>Streptophyta</taxon>
        <taxon>Embryophyta</taxon>
        <taxon>Marchantiophyta</taxon>
        <taxon>Marchantiopsida</taxon>
        <taxon>Marchantiidae</taxon>
        <taxon>Marchantiales</taxon>
        <taxon>Ricciaceae</taxon>
        <taxon>Riccia</taxon>
    </lineage>
</organism>
<reference evidence="1 2" key="1">
    <citation type="submission" date="2024-09" db="EMBL/GenBank/DDBJ databases">
        <title>Chromosome-scale assembly of Riccia fluitans.</title>
        <authorList>
            <person name="Paukszto L."/>
            <person name="Sawicki J."/>
            <person name="Karawczyk K."/>
            <person name="Piernik-Szablinska J."/>
            <person name="Szczecinska M."/>
            <person name="Mazdziarz M."/>
        </authorList>
    </citation>
    <scope>NUCLEOTIDE SEQUENCE [LARGE SCALE GENOMIC DNA]</scope>
    <source>
        <strain evidence="1">Rf_01</strain>
        <tissue evidence="1">Aerial parts of the thallus</tissue>
    </source>
</reference>
<evidence type="ECO:0000313" key="2">
    <source>
        <dbReference type="Proteomes" id="UP001605036"/>
    </source>
</evidence>
<sequence length="144" mass="16950">MDVGLDYAVLFDGLDNLFNNRSRGLRTGQKRRRDGQTNQVWFGRVQKIRMKYNGKWGKSRSEINLLDRPMAQANEGCYCQVLFNWYSPIVGSRVKFMYDNTDLQWIDLESVITIVSLKMERTVRVMWILDNNDRGWVDEFVASL</sequence>
<comment type="caution">
    <text evidence="1">The sequence shown here is derived from an EMBL/GenBank/DDBJ whole genome shotgun (WGS) entry which is preliminary data.</text>
</comment>
<name>A0ABD1ZJB0_9MARC</name>
<evidence type="ECO:0000313" key="1">
    <source>
        <dbReference type="EMBL" id="KAL2651539.1"/>
    </source>
</evidence>
<keyword evidence="2" id="KW-1185">Reference proteome</keyword>
<dbReference type="Proteomes" id="UP001605036">
    <property type="component" value="Unassembled WGS sequence"/>
</dbReference>
<protein>
    <submittedName>
        <fullName evidence="1">Uncharacterized protein</fullName>
    </submittedName>
</protein>